<dbReference type="EMBL" id="CAJNYV010004847">
    <property type="protein sequence ID" value="CAF3699597.1"/>
    <property type="molecule type" value="Genomic_DNA"/>
</dbReference>
<feature type="region of interest" description="Disordered" evidence="1">
    <location>
        <begin position="87"/>
        <end position="128"/>
    </location>
</feature>
<dbReference type="EMBL" id="CAJOBS010002618">
    <property type="protein sequence ID" value="CAF4826199.1"/>
    <property type="molecule type" value="Genomic_DNA"/>
</dbReference>
<accession>A0A818UET9</accession>
<evidence type="ECO:0000256" key="1">
    <source>
        <dbReference type="SAM" id="MobiDB-lite"/>
    </source>
</evidence>
<feature type="compositionally biased region" description="Basic residues" evidence="1">
    <location>
        <begin position="87"/>
        <end position="122"/>
    </location>
</feature>
<proteinExistence type="predicted"/>
<sequence>MASPYFTGRRYIKGYGFGSTLLNWLRTNIVPLVKSGGKYLGSKLIEGGSKAALDILQDDVKPGQAFKQRMNEVGKDIFQTAKRKLLTGKGQKHSGIKKKPKPAKKPIKKKKTDKPVKKKKKMNNSTVF</sequence>
<gene>
    <name evidence="2" type="ORF">KIK155_LOCUS26555</name>
    <name evidence="3" type="ORF">TOA249_LOCUS24920</name>
</gene>
<dbReference type="Proteomes" id="UP000663865">
    <property type="component" value="Unassembled WGS sequence"/>
</dbReference>
<organism evidence="2 4">
    <name type="scientific">Rotaria socialis</name>
    <dbReference type="NCBI Taxonomy" id="392032"/>
    <lineage>
        <taxon>Eukaryota</taxon>
        <taxon>Metazoa</taxon>
        <taxon>Spiralia</taxon>
        <taxon>Gnathifera</taxon>
        <taxon>Rotifera</taxon>
        <taxon>Eurotatoria</taxon>
        <taxon>Bdelloidea</taxon>
        <taxon>Philodinida</taxon>
        <taxon>Philodinidae</taxon>
        <taxon>Rotaria</taxon>
    </lineage>
</organism>
<dbReference type="Proteomes" id="UP000663838">
    <property type="component" value="Unassembled WGS sequence"/>
</dbReference>
<evidence type="ECO:0000313" key="2">
    <source>
        <dbReference type="EMBL" id="CAF3699597.1"/>
    </source>
</evidence>
<reference evidence="2" key="1">
    <citation type="submission" date="2021-02" db="EMBL/GenBank/DDBJ databases">
        <authorList>
            <person name="Nowell W R."/>
        </authorList>
    </citation>
    <scope>NUCLEOTIDE SEQUENCE</scope>
</reference>
<evidence type="ECO:0000313" key="4">
    <source>
        <dbReference type="Proteomes" id="UP000663865"/>
    </source>
</evidence>
<comment type="caution">
    <text evidence="2">The sequence shown here is derived from an EMBL/GenBank/DDBJ whole genome shotgun (WGS) entry which is preliminary data.</text>
</comment>
<name>A0A818UET9_9BILA</name>
<protein>
    <submittedName>
        <fullName evidence="2">Uncharacterized protein</fullName>
    </submittedName>
</protein>
<dbReference type="AlphaFoldDB" id="A0A818UET9"/>
<evidence type="ECO:0000313" key="3">
    <source>
        <dbReference type="EMBL" id="CAF4826199.1"/>
    </source>
</evidence>